<dbReference type="GO" id="GO:0005737">
    <property type="term" value="C:cytoplasm"/>
    <property type="evidence" value="ECO:0007669"/>
    <property type="project" value="TreeGrafter"/>
</dbReference>
<dbReference type="GO" id="GO:0003723">
    <property type="term" value="F:RNA binding"/>
    <property type="evidence" value="ECO:0007669"/>
    <property type="project" value="UniProtKB-UniRule"/>
</dbReference>
<keyword evidence="5" id="KW-0539">Nucleus</keyword>
<dbReference type="Proteomes" id="UP000792457">
    <property type="component" value="Unassembled WGS sequence"/>
</dbReference>
<dbReference type="SUPFAM" id="SSF54928">
    <property type="entry name" value="RNA-binding domain, RBD"/>
    <property type="match status" value="1"/>
</dbReference>
<gene>
    <name evidence="9" type="ORF">J437_LFUL014935</name>
</gene>
<dbReference type="Gene3D" id="3.30.70.330">
    <property type="match status" value="1"/>
</dbReference>
<evidence type="ECO:0000313" key="10">
    <source>
        <dbReference type="Proteomes" id="UP000792457"/>
    </source>
</evidence>
<dbReference type="InterPro" id="IPR012677">
    <property type="entry name" value="Nucleotide-bd_a/b_plait_sf"/>
</dbReference>
<evidence type="ECO:0000256" key="2">
    <source>
        <dbReference type="ARBA" id="ARBA00022664"/>
    </source>
</evidence>
<reference evidence="9" key="1">
    <citation type="submission" date="2013-04" db="EMBL/GenBank/DDBJ databases">
        <authorList>
            <person name="Qu J."/>
            <person name="Murali S.C."/>
            <person name="Bandaranaike D."/>
            <person name="Bellair M."/>
            <person name="Blankenburg K."/>
            <person name="Chao H."/>
            <person name="Dinh H."/>
            <person name="Doddapaneni H."/>
            <person name="Downs B."/>
            <person name="Dugan-Rocha S."/>
            <person name="Elkadiri S."/>
            <person name="Gnanaolivu R.D."/>
            <person name="Hernandez B."/>
            <person name="Javaid M."/>
            <person name="Jayaseelan J.C."/>
            <person name="Lee S."/>
            <person name="Li M."/>
            <person name="Ming W."/>
            <person name="Munidasa M."/>
            <person name="Muniz J."/>
            <person name="Nguyen L."/>
            <person name="Ongeri F."/>
            <person name="Osuji N."/>
            <person name="Pu L.-L."/>
            <person name="Puazo M."/>
            <person name="Qu C."/>
            <person name="Quiroz J."/>
            <person name="Raj R."/>
            <person name="Weissenberger G."/>
            <person name="Xin Y."/>
            <person name="Zou X."/>
            <person name="Han Y."/>
            <person name="Richards S."/>
            <person name="Worley K."/>
            <person name="Muzny D."/>
            <person name="Gibbs R."/>
        </authorList>
    </citation>
    <scope>NUCLEOTIDE SEQUENCE</scope>
    <source>
        <strain evidence="9">Sampled in the wild</strain>
    </source>
</reference>
<evidence type="ECO:0000256" key="6">
    <source>
        <dbReference type="PROSITE-ProRule" id="PRU00176"/>
    </source>
</evidence>
<evidence type="ECO:0000259" key="8">
    <source>
        <dbReference type="PROSITE" id="PS50102"/>
    </source>
</evidence>
<reference evidence="9" key="2">
    <citation type="submission" date="2017-10" db="EMBL/GenBank/DDBJ databases">
        <title>Ladona fulva Genome sequencing and assembly.</title>
        <authorList>
            <person name="Murali S."/>
            <person name="Richards S."/>
            <person name="Bandaranaike D."/>
            <person name="Bellair M."/>
            <person name="Blankenburg K."/>
            <person name="Chao H."/>
            <person name="Dinh H."/>
            <person name="Doddapaneni H."/>
            <person name="Dugan-Rocha S."/>
            <person name="Elkadiri S."/>
            <person name="Gnanaolivu R."/>
            <person name="Hernandez B."/>
            <person name="Skinner E."/>
            <person name="Javaid M."/>
            <person name="Lee S."/>
            <person name="Li M."/>
            <person name="Ming W."/>
            <person name="Munidasa M."/>
            <person name="Muniz J."/>
            <person name="Nguyen L."/>
            <person name="Hughes D."/>
            <person name="Osuji N."/>
            <person name="Pu L.-L."/>
            <person name="Puazo M."/>
            <person name="Qu C."/>
            <person name="Quiroz J."/>
            <person name="Raj R."/>
            <person name="Weissenberger G."/>
            <person name="Xin Y."/>
            <person name="Zou X."/>
            <person name="Han Y."/>
            <person name="Worley K."/>
            <person name="Muzny D."/>
            <person name="Gibbs R."/>
        </authorList>
    </citation>
    <scope>NUCLEOTIDE SEQUENCE</scope>
    <source>
        <strain evidence="9">Sampled in the wild</strain>
    </source>
</reference>
<dbReference type="InterPro" id="IPR000504">
    <property type="entry name" value="RRM_dom"/>
</dbReference>
<evidence type="ECO:0000256" key="4">
    <source>
        <dbReference type="ARBA" id="ARBA00023187"/>
    </source>
</evidence>
<evidence type="ECO:0000313" key="9">
    <source>
        <dbReference type="EMBL" id="KAG8235297.1"/>
    </source>
</evidence>
<protein>
    <recommendedName>
        <fullName evidence="8">RRM domain-containing protein</fullName>
    </recommendedName>
</protein>
<proteinExistence type="predicted"/>
<evidence type="ECO:0000256" key="7">
    <source>
        <dbReference type="SAM" id="MobiDB-lite"/>
    </source>
</evidence>
<dbReference type="GO" id="GO:0005654">
    <property type="term" value="C:nucleoplasm"/>
    <property type="evidence" value="ECO:0007669"/>
    <property type="project" value="TreeGrafter"/>
</dbReference>
<keyword evidence="4" id="KW-0508">mRNA splicing</keyword>
<accession>A0A8K0P6V8</accession>
<feature type="compositionally biased region" description="Basic and acidic residues" evidence="7">
    <location>
        <begin position="134"/>
        <end position="152"/>
    </location>
</feature>
<keyword evidence="3 6" id="KW-0694">RNA-binding</keyword>
<feature type="region of interest" description="Disordered" evidence="7">
    <location>
        <begin position="96"/>
        <end position="197"/>
    </location>
</feature>
<dbReference type="InterPro" id="IPR035979">
    <property type="entry name" value="RBD_domain_sf"/>
</dbReference>
<dbReference type="SMART" id="SM00360">
    <property type="entry name" value="RRM"/>
    <property type="match status" value="1"/>
</dbReference>
<dbReference type="GO" id="GO:0000398">
    <property type="term" value="P:mRNA splicing, via spliceosome"/>
    <property type="evidence" value="ECO:0007669"/>
    <property type="project" value="TreeGrafter"/>
</dbReference>
<feature type="domain" description="RRM" evidence="8">
    <location>
        <begin position="196"/>
        <end position="261"/>
    </location>
</feature>
<feature type="compositionally biased region" description="Basic and acidic residues" evidence="7">
    <location>
        <begin position="172"/>
        <end position="191"/>
    </location>
</feature>
<keyword evidence="2" id="KW-0507">mRNA processing</keyword>
<comment type="caution">
    <text evidence="9">The sequence shown here is derived from an EMBL/GenBank/DDBJ whole genome shotgun (WGS) entry which is preliminary data.</text>
</comment>
<name>A0A8K0P6V8_LADFU</name>
<feature type="compositionally biased region" description="Low complexity" evidence="7">
    <location>
        <begin position="116"/>
        <end position="133"/>
    </location>
</feature>
<evidence type="ECO:0000256" key="3">
    <source>
        <dbReference type="ARBA" id="ARBA00022884"/>
    </source>
</evidence>
<dbReference type="CDD" id="cd12365">
    <property type="entry name" value="RRM_RNPS1"/>
    <property type="match status" value="1"/>
</dbReference>
<dbReference type="EMBL" id="KZ308896">
    <property type="protein sequence ID" value="KAG8235297.1"/>
    <property type="molecule type" value="Genomic_DNA"/>
</dbReference>
<dbReference type="OrthoDB" id="252020at2759"/>
<keyword evidence="10" id="KW-1185">Reference proteome</keyword>
<evidence type="ECO:0000256" key="1">
    <source>
        <dbReference type="ARBA" id="ARBA00004123"/>
    </source>
</evidence>
<dbReference type="PANTHER" id="PTHR15481:SF0">
    <property type="entry name" value="LD23870P-RELATED"/>
    <property type="match status" value="1"/>
</dbReference>
<comment type="subcellular location">
    <subcellularLocation>
        <location evidence="1">Nucleus</location>
    </subcellularLocation>
</comment>
<dbReference type="InterPro" id="IPR034201">
    <property type="entry name" value="RNPS1_RRM"/>
</dbReference>
<evidence type="ECO:0000256" key="5">
    <source>
        <dbReference type="ARBA" id="ARBA00023242"/>
    </source>
</evidence>
<organism evidence="9 10">
    <name type="scientific">Ladona fulva</name>
    <name type="common">Scarce chaser dragonfly</name>
    <name type="synonym">Libellula fulva</name>
    <dbReference type="NCBI Taxonomy" id="123851"/>
    <lineage>
        <taxon>Eukaryota</taxon>
        <taxon>Metazoa</taxon>
        <taxon>Ecdysozoa</taxon>
        <taxon>Arthropoda</taxon>
        <taxon>Hexapoda</taxon>
        <taxon>Insecta</taxon>
        <taxon>Pterygota</taxon>
        <taxon>Palaeoptera</taxon>
        <taxon>Odonata</taxon>
        <taxon>Epiprocta</taxon>
        <taxon>Anisoptera</taxon>
        <taxon>Libelluloidea</taxon>
        <taxon>Libellulidae</taxon>
        <taxon>Ladona</taxon>
    </lineage>
</organism>
<dbReference type="AlphaFoldDB" id="A0A8K0P6V8"/>
<sequence length="261" mass="29370">MCEGLVLKLQVIPIRIVPTKKIRKKEGERRRKEAFLPAAEVVAAVEVHRTVAHVPPADHHLHLHQPHRPALPPLHLRLDLPLLHLLGILALELRRKGRGVSGSRSRSHSAEGRKVSASGNTAASAPSTGAASARVKEERVEEKRKRASEKTSKPQKQRSSRSASPRSGRRGNQSERPRGNQREHRRTERSPTPRPCKIHVGRLTRNVTREHVIEIFSAYGQVRNVEFPQDRLHQHIGRGFAYVEFSNPDEAEEAMRHMDGG</sequence>
<dbReference type="PANTHER" id="PTHR15481">
    <property type="entry name" value="RIBONUCLEIC ACID BINDING PROTEIN S1"/>
    <property type="match status" value="1"/>
</dbReference>
<dbReference type="GO" id="GO:0061574">
    <property type="term" value="C:ASAP complex"/>
    <property type="evidence" value="ECO:0007669"/>
    <property type="project" value="TreeGrafter"/>
</dbReference>
<dbReference type="Pfam" id="PF00076">
    <property type="entry name" value="RRM_1"/>
    <property type="match status" value="1"/>
</dbReference>
<dbReference type="PROSITE" id="PS50102">
    <property type="entry name" value="RRM"/>
    <property type="match status" value="1"/>
</dbReference>